<dbReference type="eggNOG" id="COG5293">
    <property type="taxonomic scope" value="Bacteria"/>
</dbReference>
<dbReference type="AlphaFoldDB" id="U5MUX1"/>
<dbReference type="PATRIC" id="fig|1345695.10.peg.1288"/>
<keyword evidence="3" id="KW-1185">Reference proteome</keyword>
<evidence type="ECO:0000313" key="3">
    <source>
        <dbReference type="Proteomes" id="UP000017118"/>
    </source>
</evidence>
<organism evidence="2 3">
    <name type="scientific">Clostridium saccharobutylicum DSM 13864</name>
    <dbReference type="NCBI Taxonomy" id="1345695"/>
    <lineage>
        <taxon>Bacteria</taxon>
        <taxon>Bacillati</taxon>
        <taxon>Bacillota</taxon>
        <taxon>Clostridia</taxon>
        <taxon>Eubacteriales</taxon>
        <taxon>Clostridiaceae</taxon>
        <taxon>Clostridium</taxon>
    </lineage>
</organism>
<keyword evidence="1" id="KW-0175">Coiled coil</keyword>
<feature type="coiled-coil region" evidence="1">
    <location>
        <begin position="328"/>
        <end position="355"/>
    </location>
</feature>
<evidence type="ECO:0000256" key="1">
    <source>
        <dbReference type="SAM" id="Coils"/>
    </source>
</evidence>
<reference evidence="2 3" key="1">
    <citation type="journal article" date="2013" name="Genome Announc.">
        <title>Complete Genome Sequence of the Solvent Producer Clostridium saccharobutylicum NCP262 (DSM 13864).</title>
        <authorList>
            <person name="Poehlein A."/>
            <person name="Hartwich K."/>
            <person name="Krabben P."/>
            <person name="Ehrenreich A."/>
            <person name="Liebl W."/>
            <person name="Durre P."/>
            <person name="Gottschalk G."/>
            <person name="Daniel R."/>
        </authorList>
    </citation>
    <scope>NUCLEOTIDE SEQUENCE [LARGE SCALE GENOMIC DNA]</scope>
    <source>
        <strain evidence="2">DSM 13864</strain>
    </source>
</reference>
<protein>
    <submittedName>
        <fullName evidence="2">Uncharacterized protein</fullName>
    </submittedName>
</protein>
<accession>U5MUX1</accession>
<name>U5MUX1_CLOSA</name>
<proteinExistence type="predicted"/>
<dbReference type="OrthoDB" id="5140926at2"/>
<dbReference type="RefSeq" id="WP_022748135.1">
    <property type="nucleotide sequence ID" value="NC_022571.1"/>
</dbReference>
<dbReference type="Proteomes" id="UP000017118">
    <property type="component" value="Chromosome"/>
</dbReference>
<dbReference type="KEGG" id="csb:CLSA_c36230"/>
<dbReference type="EMBL" id="CP006721">
    <property type="protein sequence ID" value="AGX44584.1"/>
    <property type="molecule type" value="Genomic_DNA"/>
</dbReference>
<gene>
    <name evidence="2" type="ORF">CLSA_c36230</name>
</gene>
<evidence type="ECO:0000313" key="2">
    <source>
        <dbReference type="EMBL" id="AGX44584.1"/>
    </source>
</evidence>
<dbReference type="HOGENOM" id="CLU_034463_0_0_9"/>
<sequence length="554" mass="64578">MRLVNLVVKEGLSNQIIRNIPFNKSGLSLIVDETNSKESGSNIGKTTAVKVIDLCLGAQSASSLYKEKDTGENHIVKDFLEKNKVFAELTSVIDDKKYTFKRCLYKNGKSSINGEEVKNITEYREKLNNIIFKNANNKPTFRQLIAKFIRLENSNESSLLKYLGTYCKNYQYQAIYSYLYGIDTSKSKNVDILSLNEAIDKDIEAIFRKNGVGSLSEFEAKINLMKEEVNKFKKAYSEVTVIEEYKDKTQEIDDILTKINKLEGIYAKGKLKVDLMKEKIKREQEKIFSVDHKLLKKLYNETKIYIDKPLMDFKELEQFHNGMVNKRIGMLKESLKELSDDLKKVEGELNNLRIEYEANYVEFNIEIKDKFEEKYNEFSINKIKLENFMNDYNYIELKQKEKKDNLSKKVEENSDDEEKEDIKKILNKYFKVLTDEIIGEPFAILLNENDDEFPIKIIGMNGKPGTGIKKAMITCFDLAHINLIINKGYHMPVFEIHDKLENIDLKELNNIIRETRKFTGQYIFPILNDRIDQLGIKDEEIVLRLSTTDKFFRI</sequence>
<dbReference type="GeneID" id="55475942"/>